<name>A0A081RDN0_SPHCR</name>
<comment type="caution">
    <text evidence="2">The sequence shown here is derived from an EMBL/GenBank/DDBJ whole genome shotgun (WGS) entry which is preliminary data.</text>
</comment>
<evidence type="ECO:0000256" key="1">
    <source>
        <dbReference type="SAM" id="MobiDB-lite"/>
    </source>
</evidence>
<sequence length="43" mass="4693">MERNDERHDDLIDLGAASTETQGRPGLQLEFGVIAQPIGIEAE</sequence>
<dbReference type="AlphaFoldDB" id="A0A081RDN0"/>
<evidence type="ECO:0008006" key="4">
    <source>
        <dbReference type="Google" id="ProtNLM"/>
    </source>
</evidence>
<evidence type="ECO:0000313" key="3">
    <source>
        <dbReference type="Proteomes" id="UP000028411"/>
    </source>
</evidence>
<dbReference type="RefSeq" id="WP_156028649.1">
    <property type="nucleotide sequence ID" value="NZ_JFHR01000025.1"/>
</dbReference>
<evidence type="ECO:0000313" key="2">
    <source>
        <dbReference type="EMBL" id="KEQ53303.1"/>
    </source>
</evidence>
<dbReference type="InterPro" id="IPR049805">
    <property type="entry name" value="Lasso_benenodin"/>
</dbReference>
<dbReference type="Pfam" id="PF24178">
    <property type="entry name" value="Subterisin"/>
    <property type="match status" value="1"/>
</dbReference>
<proteinExistence type="predicted"/>
<dbReference type="OrthoDB" id="7596945at2"/>
<dbReference type="EMBL" id="JFHR01000025">
    <property type="protein sequence ID" value="KEQ53303.1"/>
    <property type="molecule type" value="Genomic_DNA"/>
</dbReference>
<protein>
    <recommendedName>
        <fullName evidence="4">Benenodin family lasso peptide</fullName>
    </recommendedName>
</protein>
<dbReference type="Proteomes" id="UP000028411">
    <property type="component" value="Unassembled WGS sequence"/>
</dbReference>
<organism evidence="2 3">
    <name type="scientific">Sphingobium chlorophenolicum</name>
    <dbReference type="NCBI Taxonomy" id="46429"/>
    <lineage>
        <taxon>Bacteria</taxon>
        <taxon>Pseudomonadati</taxon>
        <taxon>Pseudomonadota</taxon>
        <taxon>Alphaproteobacteria</taxon>
        <taxon>Sphingomonadales</taxon>
        <taxon>Sphingomonadaceae</taxon>
        <taxon>Sphingobium</taxon>
    </lineage>
</organism>
<reference evidence="2 3" key="1">
    <citation type="submission" date="2014-02" db="EMBL/GenBank/DDBJ databases">
        <title>Whole genome sequence of Sphingobium chlorophenolicum NBRC 16172.</title>
        <authorList>
            <person name="Gan H.M."/>
            <person name="Gan H.Y."/>
            <person name="Chew T.H."/>
            <person name="Savka M.A."/>
        </authorList>
    </citation>
    <scope>NUCLEOTIDE SEQUENCE [LARGE SCALE GENOMIC DNA]</scope>
    <source>
        <strain evidence="2 3">NBRC 16172</strain>
    </source>
</reference>
<accession>A0A081RDN0</accession>
<dbReference type="PATRIC" id="fig|46429.4.peg.2430"/>
<feature type="region of interest" description="Disordered" evidence="1">
    <location>
        <begin position="1"/>
        <end position="23"/>
    </location>
</feature>
<gene>
    <name evidence="2" type="ORF">BV95_02455</name>
</gene>
<dbReference type="NCBIfam" id="NF033522">
    <property type="entry name" value="lasso_benenodin"/>
    <property type="match status" value="1"/>
</dbReference>
<feature type="compositionally biased region" description="Basic and acidic residues" evidence="1">
    <location>
        <begin position="1"/>
        <end position="11"/>
    </location>
</feature>